<dbReference type="Gene3D" id="3.40.50.1000">
    <property type="entry name" value="HAD superfamily/HAD-like"/>
    <property type="match status" value="1"/>
</dbReference>
<dbReference type="RefSeq" id="WP_323444826.1">
    <property type="nucleotide sequence ID" value="NZ_BSBI01000001.1"/>
</dbReference>
<dbReference type="Proteomes" id="UP001291653">
    <property type="component" value="Unassembled WGS sequence"/>
</dbReference>
<dbReference type="PRINTS" id="PR00413">
    <property type="entry name" value="HADHALOGNASE"/>
</dbReference>
<evidence type="ECO:0000313" key="4">
    <source>
        <dbReference type="EMBL" id="GLF92701.1"/>
    </source>
</evidence>
<comment type="caution">
    <text evidence="4">The sequence shown here is derived from an EMBL/GenBank/DDBJ whole genome shotgun (WGS) entry which is preliminary data.</text>
</comment>
<dbReference type="EMBL" id="BSBI01000001">
    <property type="protein sequence ID" value="GLF92701.1"/>
    <property type="molecule type" value="Genomic_DNA"/>
</dbReference>
<organism evidence="4 5">
    <name type="scientific">Streptomyces yaizuensis</name>
    <dbReference type="NCBI Taxonomy" id="2989713"/>
    <lineage>
        <taxon>Bacteria</taxon>
        <taxon>Bacillati</taxon>
        <taxon>Actinomycetota</taxon>
        <taxon>Actinomycetes</taxon>
        <taxon>Kitasatosporales</taxon>
        <taxon>Streptomycetaceae</taxon>
        <taxon>Streptomyces</taxon>
    </lineage>
</organism>
<keyword evidence="5" id="KW-1185">Reference proteome</keyword>
<evidence type="ECO:0000256" key="1">
    <source>
        <dbReference type="ARBA" id="ARBA00001946"/>
    </source>
</evidence>
<dbReference type="SFLD" id="SFLDG01129">
    <property type="entry name" value="C1.5:_HAD__Beta-PGM__Phosphata"/>
    <property type="match status" value="1"/>
</dbReference>
<evidence type="ECO:0000313" key="5">
    <source>
        <dbReference type="Proteomes" id="UP001291653"/>
    </source>
</evidence>
<keyword evidence="2 4" id="KW-0378">Hydrolase</keyword>
<name>A0ABQ5NQR8_9ACTN</name>
<keyword evidence="3" id="KW-0460">Magnesium</keyword>
<gene>
    <name evidence="4" type="ORF">SYYSPA8_00410</name>
</gene>
<dbReference type="SUPFAM" id="SSF56784">
    <property type="entry name" value="HAD-like"/>
    <property type="match status" value="1"/>
</dbReference>
<dbReference type="Pfam" id="PF00702">
    <property type="entry name" value="Hydrolase"/>
    <property type="match status" value="1"/>
</dbReference>
<protein>
    <submittedName>
        <fullName evidence="4">HAD family hydrolase</fullName>
    </submittedName>
</protein>
<evidence type="ECO:0000256" key="2">
    <source>
        <dbReference type="ARBA" id="ARBA00022801"/>
    </source>
</evidence>
<dbReference type="PANTHER" id="PTHR46470">
    <property type="entry name" value="N-ACYLNEURAMINATE-9-PHOSPHATASE"/>
    <property type="match status" value="1"/>
</dbReference>
<dbReference type="InterPro" id="IPR006439">
    <property type="entry name" value="HAD-SF_hydro_IA"/>
</dbReference>
<proteinExistence type="predicted"/>
<reference evidence="4 5" key="1">
    <citation type="submission" date="2022-10" db="EMBL/GenBank/DDBJ databases">
        <title>Draft genome sequence of Streptomyces sp. YSPA8.</title>
        <authorList>
            <person name="Moriuchi R."/>
            <person name="Dohra H."/>
            <person name="Yamamura H."/>
            <person name="Kodani S."/>
        </authorList>
    </citation>
    <scope>NUCLEOTIDE SEQUENCE [LARGE SCALE GENOMIC DNA]</scope>
    <source>
        <strain evidence="4 5">YSPA8</strain>
    </source>
</reference>
<dbReference type="PANTHER" id="PTHR46470:SF4">
    <property type="entry name" value="5-AMINO-6-(5-PHOSPHO-D-RIBITYLAMINO)URACIL PHOSPHATASE YIGB"/>
    <property type="match status" value="1"/>
</dbReference>
<accession>A0ABQ5NQR8</accession>
<comment type="cofactor">
    <cofactor evidence="1">
        <name>Mg(2+)</name>
        <dbReference type="ChEBI" id="CHEBI:18420"/>
    </cofactor>
</comment>
<dbReference type="InterPro" id="IPR023214">
    <property type="entry name" value="HAD_sf"/>
</dbReference>
<dbReference type="GO" id="GO:0016787">
    <property type="term" value="F:hydrolase activity"/>
    <property type="evidence" value="ECO:0007669"/>
    <property type="project" value="UniProtKB-KW"/>
</dbReference>
<dbReference type="InterPro" id="IPR051400">
    <property type="entry name" value="HAD-like_hydrolase"/>
</dbReference>
<sequence length="245" mass="26466">MTAAAARPGVPSDVKAVIFDFYGTLVRMVPPLPPSHASVFRRLGLAEYAEAWGDQWATGPRDGEDHLAASADEDTYRAWEVGRLRRLAVERGIPGPAAGPLATELDRANKRLRIALFDDVTAALTRLRGHGLRVALCSNWFWDLDRAVADVGLTGLIDATVTSARVGARKPHPRIYRAALDAVGTAPGETLFVGDMWEADVVGPLAQGMRAVHLWRPDRAVEGQAPPLPGRAHRITSLHSLPALL</sequence>
<evidence type="ECO:0000256" key="3">
    <source>
        <dbReference type="ARBA" id="ARBA00022842"/>
    </source>
</evidence>
<dbReference type="InterPro" id="IPR036412">
    <property type="entry name" value="HAD-like_sf"/>
</dbReference>
<dbReference type="SFLD" id="SFLDS00003">
    <property type="entry name" value="Haloacid_Dehalogenase"/>
    <property type="match status" value="1"/>
</dbReference>